<evidence type="ECO:0000313" key="2">
    <source>
        <dbReference type="Proteomes" id="UP000009192"/>
    </source>
</evidence>
<protein>
    <submittedName>
        <fullName evidence="1">Uncharacterized protein</fullName>
    </submittedName>
</protein>
<sequence>MIAENVPQCNTLEDSEKRSFTGAVVNLRKLLKSVKRIFATSRRASPSEEHFSESTASSIPTEEELQNWLNEQIESKLALLR</sequence>
<dbReference type="eggNOG" id="ENOG502T8ZJ">
    <property type="taxonomic scope" value="Eukaryota"/>
</dbReference>
<dbReference type="OrthoDB" id="8067747at2759"/>
<gene>
    <name evidence="1" type="primary">Dmoj\GI13939</name>
    <name evidence="1" type="ORF">Dmoj_GI13939</name>
</gene>
<dbReference type="Proteomes" id="UP000009192">
    <property type="component" value="Unassembled WGS sequence"/>
</dbReference>
<accession>B4KXN0</accession>
<organism evidence="1 2">
    <name type="scientific">Drosophila mojavensis</name>
    <name type="common">Fruit fly</name>
    <dbReference type="NCBI Taxonomy" id="7230"/>
    <lineage>
        <taxon>Eukaryota</taxon>
        <taxon>Metazoa</taxon>
        <taxon>Ecdysozoa</taxon>
        <taxon>Arthropoda</taxon>
        <taxon>Hexapoda</taxon>
        <taxon>Insecta</taxon>
        <taxon>Pterygota</taxon>
        <taxon>Neoptera</taxon>
        <taxon>Endopterygota</taxon>
        <taxon>Diptera</taxon>
        <taxon>Brachycera</taxon>
        <taxon>Muscomorpha</taxon>
        <taxon>Ephydroidea</taxon>
        <taxon>Drosophilidae</taxon>
        <taxon>Drosophila</taxon>
    </lineage>
</organism>
<dbReference type="AlphaFoldDB" id="B4KXN0"/>
<dbReference type="PhylomeDB" id="B4KXN0"/>
<dbReference type="OMA" id="HTCHTEE"/>
<keyword evidence="2" id="KW-1185">Reference proteome</keyword>
<dbReference type="KEGG" id="dmo:Dmoj_GI13939"/>
<reference evidence="1 2" key="1">
    <citation type="journal article" date="2007" name="Nature">
        <title>Evolution of genes and genomes on the Drosophila phylogeny.</title>
        <authorList>
            <consortium name="Drosophila 12 Genomes Consortium"/>
            <person name="Clark A.G."/>
            <person name="Eisen M.B."/>
            <person name="Smith D.R."/>
            <person name="Bergman C.M."/>
            <person name="Oliver B."/>
            <person name="Markow T.A."/>
            <person name="Kaufman T.C."/>
            <person name="Kellis M."/>
            <person name="Gelbart W."/>
            <person name="Iyer V.N."/>
            <person name="Pollard D.A."/>
            <person name="Sackton T.B."/>
            <person name="Larracuente A.M."/>
            <person name="Singh N.D."/>
            <person name="Abad J.P."/>
            <person name="Abt D.N."/>
            <person name="Adryan B."/>
            <person name="Aguade M."/>
            <person name="Akashi H."/>
            <person name="Anderson W.W."/>
            <person name="Aquadro C.F."/>
            <person name="Ardell D.H."/>
            <person name="Arguello R."/>
            <person name="Artieri C.G."/>
            <person name="Barbash D.A."/>
            <person name="Barker D."/>
            <person name="Barsanti P."/>
            <person name="Batterham P."/>
            <person name="Batzoglou S."/>
            <person name="Begun D."/>
            <person name="Bhutkar A."/>
            <person name="Blanco E."/>
            <person name="Bosak S.A."/>
            <person name="Bradley R.K."/>
            <person name="Brand A.D."/>
            <person name="Brent M.R."/>
            <person name="Brooks A.N."/>
            <person name="Brown R.H."/>
            <person name="Butlin R.K."/>
            <person name="Caggese C."/>
            <person name="Calvi B.R."/>
            <person name="Bernardo de Carvalho A."/>
            <person name="Caspi A."/>
            <person name="Castrezana S."/>
            <person name="Celniker S.E."/>
            <person name="Chang J.L."/>
            <person name="Chapple C."/>
            <person name="Chatterji S."/>
            <person name="Chinwalla A."/>
            <person name="Civetta A."/>
            <person name="Clifton S.W."/>
            <person name="Comeron J.M."/>
            <person name="Costello J.C."/>
            <person name="Coyne J.A."/>
            <person name="Daub J."/>
            <person name="David R.G."/>
            <person name="Delcher A.L."/>
            <person name="Delehaunty K."/>
            <person name="Do C.B."/>
            <person name="Ebling H."/>
            <person name="Edwards K."/>
            <person name="Eickbush T."/>
            <person name="Evans J.D."/>
            <person name="Filipski A."/>
            <person name="Findeiss S."/>
            <person name="Freyhult E."/>
            <person name="Fulton L."/>
            <person name="Fulton R."/>
            <person name="Garcia A.C."/>
            <person name="Gardiner A."/>
            <person name="Garfield D.A."/>
            <person name="Garvin B.E."/>
            <person name="Gibson G."/>
            <person name="Gilbert D."/>
            <person name="Gnerre S."/>
            <person name="Godfrey J."/>
            <person name="Good R."/>
            <person name="Gotea V."/>
            <person name="Gravely B."/>
            <person name="Greenberg A.J."/>
            <person name="Griffiths-Jones S."/>
            <person name="Gross S."/>
            <person name="Guigo R."/>
            <person name="Gustafson E.A."/>
            <person name="Haerty W."/>
            <person name="Hahn M.W."/>
            <person name="Halligan D.L."/>
            <person name="Halpern A.L."/>
            <person name="Halter G.M."/>
            <person name="Han M.V."/>
            <person name="Heger A."/>
            <person name="Hillier L."/>
            <person name="Hinrichs A.S."/>
            <person name="Holmes I."/>
            <person name="Hoskins R.A."/>
            <person name="Hubisz M.J."/>
            <person name="Hultmark D."/>
            <person name="Huntley M.A."/>
            <person name="Jaffe D.B."/>
            <person name="Jagadeeshan S."/>
            <person name="Jeck W.R."/>
            <person name="Johnson J."/>
            <person name="Jones C.D."/>
            <person name="Jordan W.C."/>
            <person name="Karpen G.H."/>
            <person name="Kataoka E."/>
            <person name="Keightley P.D."/>
            <person name="Kheradpour P."/>
            <person name="Kirkness E.F."/>
            <person name="Koerich L.B."/>
            <person name="Kristiansen K."/>
            <person name="Kudrna D."/>
            <person name="Kulathinal R.J."/>
            <person name="Kumar S."/>
            <person name="Kwok R."/>
            <person name="Lander E."/>
            <person name="Langley C.H."/>
            <person name="Lapoint R."/>
            <person name="Lazzaro B.P."/>
            <person name="Lee S.J."/>
            <person name="Levesque L."/>
            <person name="Li R."/>
            <person name="Lin C.F."/>
            <person name="Lin M.F."/>
            <person name="Lindblad-Toh K."/>
            <person name="Llopart A."/>
            <person name="Long M."/>
            <person name="Low L."/>
            <person name="Lozovsky E."/>
            <person name="Lu J."/>
            <person name="Luo M."/>
            <person name="Machado C.A."/>
            <person name="Makalowski W."/>
            <person name="Marzo M."/>
            <person name="Matsuda M."/>
            <person name="Matzkin L."/>
            <person name="McAllister B."/>
            <person name="McBride C.S."/>
            <person name="McKernan B."/>
            <person name="McKernan K."/>
            <person name="Mendez-Lago M."/>
            <person name="Minx P."/>
            <person name="Mollenhauer M.U."/>
            <person name="Montooth K."/>
            <person name="Mount S.M."/>
            <person name="Mu X."/>
            <person name="Myers E."/>
            <person name="Negre B."/>
            <person name="Newfeld S."/>
            <person name="Nielsen R."/>
            <person name="Noor M.A."/>
            <person name="O'Grady P."/>
            <person name="Pachter L."/>
            <person name="Papaceit M."/>
            <person name="Parisi M.J."/>
            <person name="Parisi M."/>
            <person name="Parts L."/>
            <person name="Pedersen J.S."/>
            <person name="Pesole G."/>
            <person name="Phillippy A.M."/>
            <person name="Ponting C.P."/>
            <person name="Pop M."/>
            <person name="Porcelli D."/>
            <person name="Powell J.R."/>
            <person name="Prohaska S."/>
            <person name="Pruitt K."/>
            <person name="Puig M."/>
            <person name="Quesneville H."/>
            <person name="Ram K.R."/>
            <person name="Rand D."/>
            <person name="Rasmussen M.D."/>
            <person name="Reed L.K."/>
            <person name="Reenan R."/>
            <person name="Reily A."/>
            <person name="Remington K.A."/>
            <person name="Rieger T.T."/>
            <person name="Ritchie M.G."/>
            <person name="Robin C."/>
            <person name="Rogers Y.H."/>
            <person name="Rohde C."/>
            <person name="Rozas J."/>
            <person name="Rubenfield M.J."/>
            <person name="Ruiz A."/>
            <person name="Russo S."/>
            <person name="Salzberg S.L."/>
            <person name="Sanchez-Gracia A."/>
            <person name="Saranga D.J."/>
            <person name="Sato H."/>
            <person name="Schaeffer S.W."/>
            <person name="Schatz M.C."/>
            <person name="Schlenke T."/>
            <person name="Schwartz R."/>
            <person name="Segarra C."/>
            <person name="Singh R.S."/>
            <person name="Sirot L."/>
            <person name="Sirota M."/>
            <person name="Sisneros N.B."/>
            <person name="Smith C.D."/>
            <person name="Smith T.F."/>
            <person name="Spieth J."/>
            <person name="Stage D.E."/>
            <person name="Stark A."/>
            <person name="Stephan W."/>
            <person name="Strausberg R.L."/>
            <person name="Strempel S."/>
            <person name="Sturgill D."/>
            <person name="Sutton G."/>
            <person name="Sutton G.G."/>
            <person name="Tao W."/>
            <person name="Teichmann S."/>
            <person name="Tobari Y.N."/>
            <person name="Tomimura Y."/>
            <person name="Tsolas J.M."/>
            <person name="Valente V.L."/>
            <person name="Venter E."/>
            <person name="Venter J.C."/>
            <person name="Vicario S."/>
            <person name="Vieira F.G."/>
            <person name="Vilella A.J."/>
            <person name="Villasante A."/>
            <person name="Walenz B."/>
            <person name="Wang J."/>
            <person name="Wasserman M."/>
            <person name="Watts T."/>
            <person name="Wilson D."/>
            <person name="Wilson R.K."/>
            <person name="Wing R.A."/>
            <person name="Wolfner M.F."/>
            <person name="Wong A."/>
            <person name="Wong G.K."/>
            <person name="Wu C.I."/>
            <person name="Wu G."/>
            <person name="Yamamoto D."/>
            <person name="Yang H.P."/>
            <person name="Yang S.P."/>
            <person name="Yorke J.A."/>
            <person name="Yoshida K."/>
            <person name="Zdobnov E."/>
            <person name="Zhang P."/>
            <person name="Zhang Y."/>
            <person name="Zimin A.V."/>
            <person name="Baldwin J."/>
            <person name="Abdouelleil A."/>
            <person name="Abdulkadir J."/>
            <person name="Abebe A."/>
            <person name="Abera B."/>
            <person name="Abreu J."/>
            <person name="Acer S.C."/>
            <person name="Aftuck L."/>
            <person name="Alexander A."/>
            <person name="An P."/>
            <person name="Anderson E."/>
            <person name="Anderson S."/>
            <person name="Arachi H."/>
            <person name="Azer M."/>
            <person name="Bachantsang P."/>
            <person name="Barry A."/>
            <person name="Bayul T."/>
            <person name="Berlin A."/>
            <person name="Bessette D."/>
            <person name="Bloom T."/>
            <person name="Blye J."/>
            <person name="Boguslavskiy L."/>
            <person name="Bonnet C."/>
            <person name="Boukhgalter B."/>
            <person name="Bourzgui I."/>
            <person name="Brown A."/>
            <person name="Cahill P."/>
            <person name="Channer S."/>
            <person name="Cheshatsang Y."/>
            <person name="Chuda L."/>
            <person name="Citroen M."/>
            <person name="Collymore A."/>
            <person name="Cooke P."/>
            <person name="Costello M."/>
            <person name="D'Aco K."/>
            <person name="Daza R."/>
            <person name="De Haan G."/>
            <person name="DeGray S."/>
            <person name="DeMaso C."/>
            <person name="Dhargay N."/>
            <person name="Dooley K."/>
            <person name="Dooley E."/>
            <person name="Doricent M."/>
            <person name="Dorje P."/>
            <person name="Dorjee K."/>
            <person name="Dupes A."/>
            <person name="Elong R."/>
            <person name="Falk J."/>
            <person name="Farina A."/>
            <person name="Faro S."/>
            <person name="Ferguson D."/>
            <person name="Fisher S."/>
            <person name="Foley C.D."/>
            <person name="Franke A."/>
            <person name="Friedrich D."/>
            <person name="Gadbois L."/>
            <person name="Gearin G."/>
            <person name="Gearin C.R."/>
            <person name="Giannoukos G."/>
            <person name="Goode T."/>
            <person name="Graham J."/>
            <person name="Grandbois E."/>
            <person name="Grewal S."/>
            <person name="Gyaltsen K."/>
            <person name="Hafez N."/>
            <person name="Hagos B."/>
            <person name="Hall J."/>
            <person name="Henson C."/>
            <person name="Hollinger A."/>
            <person name="Honan T."/>
            <person name="Huard M.D."/>
            <person name="Hughes L."/>
            <person name="Hurhula B."/>
            <person name="Husby M.E."/>
            <person name="Kamat A."/>
            <person name="Kanga B."/>
            <person name="Kashin S."/>
            <person name="Khazanovich D."/>
            <person name="Kisner P."/>
            <person name="Lance K."/>
            <person name="Lara M."/>
            <person name="Lee W."/>
            <person name="Lennon N."/>
            <person name="Letendre F."/>
            <person name="LeVine R."/>
            <person name="Lipovsky A."/>
            <person name="Liu X."/>
            <person name="Liu J."/>
            <person name="Liu S."/>
            <person name="Lokyitsang T."/>
            <person name="Lokyitsang Y."/>
            <person name="Lubonja R."/>
            <person name="Lui A."/>
            <person name="MacDonald P."/>
            <person name="Magnisalis V."/>
            <person name="Maru K."/>
            <person name="Matthews C."/>
            <person name="McCusker W."/>
            <person name="McDonough S."/>
            <person name="Mehta T."/>
            <person name="Meldrim J."/>
            <person name="Meneus L."/>
            <person name="Mihai O."/>
            <person name="Mihalev A."/>
            <person name="Mihova T."/>
            <person name="Mittelman R."/>
            <person name="Mlenga V."/>
            <person name="Montmayeur A."/>
            <person name="Mulrain L."/>
            <person name="Navidi A."/>
            <person name="Naylor J."/>
            <person name="Negash T."/>
            <person name="Nguyen T."/>
            <person name="Nguyen N."/>
            <person name="Nicol R."/>
            <person name="Norbu C."/>
            <person name="Norbu N."/>
            <person name="Novod N."/>
            <person name="O'Neill B."/>
            <person name="Osman S."/>
            <person name="Markiewicz E."/>
            <person name="Oyono O.L."/>
            <person name="Patti C."/>
            <person name="Phunkhang P."/>
            <person name="Pierre F."/>
            <person name="Priest M."/>
            <person name="Raghuraman S."/>
            <person name="Rege F."/>
            <person name="Reyes R."/>
            <person name="Rise C."/>
            <person name="Rogov P."/>
            <person name="Ross K."/>
            <person name="Ryan E."/>
            <person name="Settipalli S."/>
            <person name="Shea T."/>
            <person name="Sherpa N."/>
            <person name="Shi L."/>
            <person name="Shih D."/>
            <person name="Sparrow T."/>
            <person name="Spaulding J."/>
            <person name="Stalker J."/>
            <person name="Stange-Thomann N."/>
            <person name="Stavropoulos S."/>
            <person name="Stone C."/>
            <person name="Strader C."/>
            <person name="Tesfaye S."/>
            <person name="Thomson T."/>
            <person name="Thoulutsang Y."/>
            <person name="Thoulutsang D."/>
            <person name="Topham K."/>
            <person name="Topping I."/>
            <person name="Tsamla T."/>
            <person name="Vassiliev H."/>
            <person name="Vo A."/>
            <person name="Wangchuk T."/>
            <person name="Wangdi T."/>
            <person name="Weiand M."/>
            <person name="Wilkinson J."/>
            <person name="Wilson A."/>
            <person name="Yadav S."/>
            <person name="Young G."/>
            <person name="Yu Q."/>
            <person name="Zembek L."/>
            <person name="Zhong D."/>
            <person name="Zimmer A."/>
            <person name="Zwirko Z."/>
            <person name="Jaffe D.B."/>
            <person name="Alvarez P."/>
            <person name="Brockman W."/>
            <person name="Butler J."/>
            <person name="Chin C."/>
            <person name="Gnerre S."/>
            <person name="Grabherr M."/>
            <person name="Kleber M."/>
            <person name="Mauceli E."/>
            <person name="MacCallum I."/>
        </authorList>
    </citation>
    <scope>NUCLEOTIDE SEQUENCE [LARGE SCALE GENOMIC DNA]</scope>
    <source>
        <strain evidence="2">Tucson 15081-1352.22</strain>
    </source>
</reference>
<dbReference type="InParanoid" id="B4KXN0"/>
<dbReference type="HOGENOM" id="CLU_2624591_0_0_1"/>
<name>B4KXN0_DROMO</name>
<evidence type="ECO:0000313" key="1">
    <source>
        <dbReference type="EMBL" id="EDW19737.1"/>
    </source>
</evidence>
<dbReference type="EMBL" id="CH933809">
    <property type="protein sequence ID" value="EDW19737.1"/>
    <property type="molecule type" value="Genomic_DNA"/>
</dbReference>
<proteinExistence type="predicted"/>